<dbReference type="PANTHER" id="PTHR10491">
    <property type="entry name" value="DTDP-4-DEHYDRORHAMNOSE REDUCTASE"/>
    <property type="match status" value="1"/>
</dbReference>
<dbReference type="EMBL" id="JAIRBM010000003">
    <property type="protein sequence ID" value="MBZ6075872.1"/>
    <property type="molecule type" value="Genomic_DNA"/>
</dbReference>
<dbReference type="PANTHER" id="PTHR10491:SF4">
    <property type="entry name" value="METHIONINE ADENOSYLTRANSFERASE 2 SUBUNIT BETA"/>
    <property type="match status" value="1"/>
</dbReference>
<evidence type="ECO:0000259" key="7">
    <source>
        <dbReference type="Pfam" id="PF04321"/>
    </source>
</evidence>
<keyword evidence="6" id="KW-0521">NADP</keyword>
<dbReference type="GO" id="GO:0008831">
    <property type="term" value="F:dTDP-4-dehydrorhamnose reductase activity"/>
    <property type="evidence" value="ECO:0007669"/>
    <property type="project" value="UniProtKB-EC"/>
</dbReference>
<name>A0ABS7VK16_9HYPH</name>
<dbReference type="CDD" id="cd05254">
    <property type="entry name" value="dTDP_HR_like_SDR_e"/>
    <property type="match status" value="1"/>
</dbReference>
<comment type="similarity">
    <text evidence="2 6">Belongs to the dTDP-4-dehydrorhamnose reductase family.</text>
</comment>
<evidence type="ECO:0000256" key="1">
    <source>
        <dbReference type="ARBA" id="ARBA00004781"/>
    </source>
</evidence>
<keyword evidence="9" id="KW-1185">Reference proteome</keyword>
<gene>
    <name evidence="8" type="primary">rfbD</name>
    <name evidence="8" type="ORF">K9B37_06170</name>
</gene>
<evidence type="ECO:0000256" key="3">
    <source>
        <dbReference type="ARBA" id="ARBA00012929"/>
    </source>
</evidence>
<dbReference type="Proteomes" id="UP000704176">
    <property type="component" value="Unassembled WGS sequence"/>
</dbReference>
<proteinExistence type="inferred from homology"/>
<dbReference type="RefSeq" id="WP_224312091.1">
    <property type="nucleotide sequence ID" value="NZ_JAIRBM010000003.1"/>
</dbReference>
<reference evidence="8 9" key="1">
    <citation type="submission" date="2021-09" db="EMBL/GenBank/DDBJ databases">
        <title>The complete genome sequence of a new microorganism.</title>
        <authorList>
            <person name="Zi Z."/>
        </authorList>
    </citation>
    <scope>NUCLEOTIDE SEQUENCE [LARGE SCALE GENOMIC DNA]</scope>
    <source>
        <strain evidence="8 9">WGZ8</strain>
    </source>
</reference>
<evidence type="ECO:0000313" key="8">
    <source>
        <dbReference type="EMBL" id="MBZ6075872.1"/>
    </source>
</evidence>
<dbReference type="InterPro" id="IPR036291">
    <property type="entry name" value="NAD(P)-bd_dom_sf"/>
</dbReference>
<accession>A0ABS7VK16</accession>
<comment type="function">
    <text evidence="6">Catalyzes the reduction of dTDP-6-deoxy-L-lyxo-4-hexulose to yield dTDP-L-rhamnose.</text>
</comment>
<dbReference type="EC" id="1.1.1.133" evidence="3 6"/>
<keyword evidence="6 8" id="KW-0560">Oxidoreductase</keyword>
<evidence type="ECO:0000256" key="2">
    <source>
        <dbReference type="ARBA" id="ARBA00010944"/>
    </source>
</evidence>
<evidence type="ECO:0000256" key="4">
    <source>
        <dbReference type="ARBA" id="ARBA00017099"/>
    </source>
</evidence>
<dbReference type="InterPro" id="IPR029903">
    <property type="entry name" value="RmlD-like-bd"/>
</dbReference>
<comment type="caution">
    <text evidence="8">The sequence shown here is derived from an EMBL/GenBank/DDBJ whole genome shotgun (WGS) entry which is preliminary data.</text>
</comment>
<organism evidence="8 9">
    <name type="scientific">Microvirga puerhi</name>
    <dbReference type="NCBI Taxonomy" id="2876078"/>
    <lineage>
        <taxon>Bacteria</taxon>
        <taxon>Pseudomonadati</taxon>
        <taxon>Pseudomonadota</taxon>
        <taxon>Alphaproteobacteria</taxon>
        <taxon>Hyphomicrobiales</taxon>
        <taxon>Methylobacteriaceae</taxon>
        <taxon>Microvirga</taxon>
    </lineage>
</organism>
<dbReference type="Gene3D" id="3.40.50.720">
    <property type="entry name" value="NAD(P)-binding Rossmann-like Domain"/>
    <property type="match status" value="1"/>
</dbReference>
<evidence type="ECO:0000256" key="5">
    <source>
        <dbReference type="ARBA" id="ARBA00048200"/>
    </source>
</evidence>
<dbReference type="Gene3D" id="3.90.25.10">
    <property type="entry name" value="UDP-galactose 4-epimerase, domain 1"/>
    <property type="match status" value="1"/>
</dbReference>
<comment type="pathway">
    <text evidence="1 6">Carbohydrate biosynthesis; dTDP-L-rhamnose biosynthesis.</text>
</comment>
<dbReference type="Pfam" id="PF04321">
    <property type="entry name" value="RmlD_sub_bind"/>
    <property type="match status" value="1"/>
</dbReference>
<dbReference type="InterPro" id="IPR005913">
    <property type="entry name" value="dTDP_dehydrorham_reduct"/>
</dbReference>
<protein>
    <recommendedName>
        <fullName evidence="4 6">dTDP-4-dehydrorhamnose reductase</fullName>
        <ecNumber evidence="3 6">1.1.1.133</ecNumber>
    </recommendedName>
</protein>
<feature type="domain" description="RmlD-like substrate binding" evidence="7">
    <location>
        <begin position="1"/>
        <end position="291"/>
    </location>
</feature>
<comment type="cofactor">
    <cofactor evidence="6">
        <name>Mg(2+)</name>
        <dbReference type="ChEBI" id="CHEBI:18420"/>
    </cofactor>
    <text evidence="6">Binds 1 Mg(2+) ion per monomer.</text>
</comment>
<sequence>MRILVVGREGQVARSLAERASSHGVSVTLLGRPDLDLAAPASVIAALRSVGGDVIVNAGAYTAVDQAEREPELAKAINGTGAGAVAAAAAAMAIPVIQISTDYVFDGAAPEPYREDDQPAPLGIYGASKLLGEQAVIAATDNHVILRTAWIYSPFGKNFVKTMLRLARERDEIAVVSDQIGSPTSALDLADGIMMVCRHLLDRPDDPALRGTFHMTGTGSASWAEFAAAIFEQSARLGGPSARVRPIETAAYPTPARRPAQSQLDGSRLAAIHKVVLPPWRTSLENCVGRLLSEHSYQERSS</sequence>
<dbReference type="SUPFAM" id="SSF51735">
    <property type="entry name" value="NAD(P)-binding Rossmann-fold domains"/>
    <property type="match status" value="1"/>
</dbReference>
<dbReference type="NCBIfam" id="TIGR01214">
    <property type="entry name" value="rmlD"/>
    <property type="match status" value="1"/>
</dbReference>
<evidence type="ECO:0000313" key="9">
    <source>
        <dbReference type="Proteomes" id="UP000704176"/>
    </source>
</evidence>
<comment type="catalytic activity">
    <reaction evidence="5 6">
        <text>dTDP-beta-L-rhamnose + NADP(+) = dTDP-4-dehydro-beta-L-rhamnose + NADPH + H(+)</text>
        <dbReference type="Rhea" id="RHEA:21796"/>
        <dbReference type="ChEBI" id="CHEBI:15378"/>
        <dbReference type="ChEBI" id="CHEBI:57510"/>
        <dbReference type="ChEBI" id="CHEBI:57783"/>
        <dbReference type="ChEBI" id="CHEBI:58349"/>
        <dbReference type="ChEBI" id="CHEBI:62830"/>
        <dbReference type="EC" id="1.1.1.133"/>
    </reaction>
</comment>
<evidence type="ECO:0000256" key="6">
    <source>
        <dbReference type="RuleBase" id="RU364082"/>
    </source>
</evidence>